<dbReference type="AlphaFoldDB" id="A0A3N1GBI4"/>
<gene>
    <name evidence="1" type="ORF">EDD30_0265</name>
</gene>
<dbReference type="EMBL" id="RJKL01000001">
    <property type="protein sequence ID" value="ROP27580.1"/>
    <property type="molecule type" value="Genomic_DNA"/>
</dbReference>
<evidence type="ECO:0000313" key="2">
    <source>
        <dbReference type="Proteomes" id="UP000271683"/>
    </source>
</evidence>
<organism evidence="1 2">
    <name type="scientific">Couchioplanes caeruleus</name>
    <dbReference type="NCBI Taxonomy" id="56438"/>
    <lineage>
        <taxon>Bacteria</taxon>
        <taxon>Bacillati</taxon>
        <taxon>Actinomycetota</taxon>
        <taxon>Actinomycetes</taxon>
        <taxon>Micromonosporales</taxon>
        <taxon>Micromonosporaceae</taxon>
        <taxon>Couchioplanes</taxon>
    </lineage>
</organism>
<sequence>MALAGAIERIAEIAGIGVGETDLGVVPPRRAAAVGEQRNGQ</sequence>
<accession>A0A3N1GBI4</accession>
<dbReference type="Proteomes" id="UP000271683">
    <property type="component" value="Unassembled WGS sequence"/>
</dbReference>
<protein>
    <submittedName>
        <fullName evidence="1">Uncharacterized protein</fullName>
    </submittedName>
</protein>
<reference evidence="1 2" key="1">
    <citation type="submission" date="2018-11" db="EMBL/GenBank/DDBJ databases">
        <title>Sequencing the genomes of 1000 actinobacteria strains.</title>
        <authorList>
            <person name="Klenk H.-P."/>
        </authorList>
    </citation>
    <scope>NUCLEOTIDE SEQUENCE [LARGE SCALE GENOMIC DNA]</scope>
    <source>
        <strain evidence="1 2">DSM 43634</strain>
    </source>
</reference>
<comment type="caution">
    <text evidence="1">The sequence shown here is derived from an EMBL/GenBank/DDBJ whole genome shotgun (WGS) entry which is preliminary data.</text>
</comment>
<evidence type="ECO:0000313" key="1">
    <source>
        <dbReference type="EMBL" id="ROP27580.1"/>
    </source>
</evidence>
<proteinExistence type="predicted"/>
<name>A0A3N1GBI4_9ACTN</name>